<dbReference type="EMBL" id="JQFK01000762">
    <property type="protein sequence ID" value="KGK35312.1"/>
    <property type="molecule type" value="Genomic_DNA"/>
</dbReference>
<organism evidence="1 2">
    <name type="scientific">Pichia kudriavzevii</name>
    <name type="common">Yeast</name>
    <name type="synonym">Issatchenkia orientalis</name>
    <dbReference type="NCBI Taxonomy" id="4909"/>
    <lineage>
        <taxon>Eukaryota</taxon>
        <taxon>Fungi</taxon>
        <taxon>Dikarya</taxon>
        <taxon>Ascomycota</taxon>
        <taxon>Saccharomycotina</taxon>
        <taxon>Pichiomycetes</taxon>
        <taxon>Pichiales</taxon>
        <taxon>Pichiaceae</taxon>
        <taxon>Pichia</taxon>
    </lineage>
</organism>
<evidence type="ECO:0000313" key="2">
    <source>
        <dbReference type="Proteomes" id="UP000029867"/>
    </source>
</evidence>
<protein>
    <submittedName>
        <fullName evidence="1">Uncharacterized protein</fullName>
    </submittedName>
</protein>
<dbReference type="Proteomes" id="UP000029867">
    <property type="component" value="Unassembled WGS sequence"/>
</dbReference>
<gene>
    <name evidence="1" type="ORF">JL09_g5538</name>
</gene>
<name>A0A099NTU0_PICKU</name>
<comment type="caution">
    <text evidence="1">The sequence shown here is derived from an EMBL/GenBank/DDBJ whole genome shotgun (WGS) entry which is preliminary data.</text>
</comment>
<accession>A0A099NTU0</accession>
<proteinExistence type="predicted"/>
<sequence>FRASQLLENDEDPHISVASFHLCNATGKRNTALYSTHSSSHTVTVQWTLVYKPH</sequence>
<feature type="non-terminal residue" evidence="1">
    <location>
        <position position="1"/>
    </location>
</feature>
<dbReference type="AlphaFoldDB" id="A0A099NTU0"/>
<reference evidence="2" key="1">
    <citation type="journal article" date="2014" name="Microb. Cell Fact.">
        <title>Exploiting Issatchenkia orientalis SD108 for succinic acid production.</title>
        <authorList>
            <person name="Xiao H."/>
            <person name="Shao Z."/>
            <person name="Jiang Y."/>
            <person name="Dole S."/>
            <person name="Zhao H."/>
        </authorList>
    </citation>
    <scope>NUCLEOTIDE SEQUENCE [LARGE SCALE GENOMIC DNA]</scope>
    <source>
        <strain evidence="2">SD108</strain>
    </source>
</reference>
<dbReference type="HOGENOM" id="CLU_3055979_0_0_1"/>
<evidence type="ECO:0000313" key="1">
    <source>
        <dbReference type="EMBL" id="KGK35312.1"/>
    </source>
</evidence>